<reference evidence="2" key="1">
    <citation type="journal article" date="2019" name="Sci. Rep.">
        <title>Draft genome of Tanacetum cinerariifolium, the natural source of mosquito coil.</title>
        <authorList>
            <person name="Yamashiro T."/>
            <person name="Shiraishi A."/>
            <person name="Satake H."/>
            <person name="Nakayama K."/>
        </authorList>
    </citation>
    <scope>NUCLEOTIDE SEQUENCE</scope>
</reference>
<proteinExistence type="predicted"/>
<dbReference type="EMBL" id="BKCJ010195338">
    <property type="protein sequence ID" value="GEY63251.1"/>
    <property type="molecule type" value="Genomic_DNA"/>
</dbReference>
<name>A0A699HQN8_TANCI</name>
<evidence type="ECO:0000313" key="2">
    <source>
        <dbReference type="EMBL" id="GEY63251.1"/>
    </source>
</evidence>
<protein>
    <submittedName>
        <fullName evidence="2">Uncharacterized protein</fullName>
    </submittedName>
</protein>
<feature type="compositionally biased region" description="Basic residues" evidence="1">
    <location>
        <begin position="163"/>
        <end position="177"/>
    </location>
</feature>
<feature type="region of interest" description="Disordered" evidence="1">
    <location>
        <begin position="102"/>
        <end position="187"/>
    </location>
</feature>
<sequence length="331" mass="36965">MMHKGEAIMDFVDKQGYTEVIHFVSRMAAIQTFLTNKANLDSPTKKGRKNKPHVIPYCRFTKLIICHLGRIHNIHQRSASSFHLVEEDFRLGNLKFISKGEADEHDQKVATKKEGKMKTTSAKQPKSKPAIEKSSKPALHQSRRQPRKDLLRPPLLSHPSRSLQKKSQPRPHHHNKPARAQSQANVGGVSIREPISEATQPLPIVEGKGKAIVTEEQAAHSQLALYTPKRRSTIDQFIFQRQTPAIEVSSSRPFVQAQDDTSSNIVRDSPSLVDAEIGAASEKTNSGGDTEILQINEEQVKDVDNQVNLEEKTYELDQGQVGSDPGRTLES</sequence>
<organism evidence="2">
    <name type="scientific">Tanacetum cinerariifolium</name>
    <name type="common">Dalmatian daisy</name>
    <name type="synonym">Chrysanthemum cinerariifolium</name>
    <dbReference type="NCBI Taxonomy" id="118510"/>
    <lineage>
        <taxon>Eukaryota</taxon>
        <taxon>Viridiplantae</taxon>
        <taxon>Streptophyta</taxon>
        <taxon>Embryophyta</taxon>
        <taxon>Tracheophyta</taxon>
        <taxon>Spermatophyta</taxon>
        <taxon>Magnoliopsida</taxon>
        <taxon>eudicotyledons</taxon>
        <taxon>Gunneridae</taxon>
        <taxon>Pentapetalae</taxon>
        <taxon>asterids</taxon>
        <taxon>campanulids</taxon>
        <taxon>Asterales</taxon>
        <taxon>Asteraceae</taxon>
        <taxon>Asteroideae</taxon>
        <taxon>Anthemideae</taxon>
        <taxon>Anthemidinae</taxon>
        <taxon>Tanacetum</taxon>
    </lineage>
</organism>
<comment type="caution">
    <text evidence="2">The sequence shown here is derived from an EMBL/GenBank/DDBJ whole genome shotgun (WGS) entry which is preliminary data.</text>
</comment>
<dbReference type="AlphaFoldDB" id="A0A699HQN8"/>
<evidence type="ECO:0000256" key="1">
    <source>
        <dbReference type="SAM" id="MobiDB-lite"/>
    </source>
</evidence>
<accession>A0A699HQN8</accession>
<gene>
    <name evidence="2" type="ORF">Tci_435225</name>
</gene>
<feature type="compositionally biased region" description="Basic and acidic residues" evidence="1">
    <location>
        <begin position="102"/>
        <end position="117"/>
    </location>
</feature>
<feature type="region of interest" description="Disordered" evidence="1">
    <location>
        <begin position="312"/>
        <end position="331"/>
    </location>
</feature>
<feature type="compositionally biased region" description="Low complexity" evidence="1">
    <location>
        <begin position="152"/>
        <end position="162"/>
    </location>
</feature>